<sequence>MSPLNHKSLAECKTEVLYHVWKGQLFIQDQQVCDIVFQSPSSISIPAQLRSTILNYVLVRCQETLFCLYEVGILNQNELKVEQLIGSLKEKKLALVKYLNDQGALILLPSSVFVNEKDADLDEPSCLQALFLISSPGLQCSTAKDWKCEHRGDERSLQVTLVLPGLRHVLLEATKHPEREGPPPGSLVKRQMREFAKRRKNLHSVSDHLDNPPVSFDIFSKKSDLDALSEKFHQNSFAHLQFYLLHPENYTLEISAAVTSMDPNSQSPSRRINAQDPDSSSGLNVDPSPPESSTRPRRAVQLNLHSKDAAAKTSLLQRYKRKSSRLLGASARKMWSPMKPVSIMENSKTRKKSRMKKKSPSPPSSNPPEPPEDSKQLTLQLKNFQYPPRRKRGAEVLSAEFVQGTRRESPLKAASSSESLAVMGKKPRLLRPKKDEEKAKTEEQVETRRPITRQSAQRNMIKNTLEAQKEAGEKSDPESEKTTTRNTDPSEKREECDSHALNMLADLALGNSPIVNDGSQPSLAGIPLVECCRLQDGKILPKTSDHEYHRAMKKLEGASLPGEVLSPGEGDLSPELPSSSQERTCMNSRKRGSTRSGSAKSQAVLPGNAALISAEHSYASSAFQSSKKGALDSPDSKNGVKYVKSGPLVLSGKVLPFRHQLAVCHPHKQLKNNVQIIRSAIMAGRLKEDFSKSHKVTLRDRTVKVTFQWEPDYLFTLDSKYTNNSLEKTVVRAVHGPWDVSLSDGIEEMKLILHMWVALFYSKPFRSPTVRKVVEHRNPAKYVSLNSIVDLLELVDNSEGTYSLEKCPADSISEANQTSSKVEERAASPSDKPLSCNELSSTNCVEDELPPANSKELHDLPSKGEVLQTTASCGEDAVPPLAKVADGKPEGEFLLDPVIPVESLHGNPLDEPSDDCARHQKLRADARAESSEAVNLGEVSQSDAAPANAKLPDNSGKQHVENTAAATSVESREISSASPAEEKKESHQISGVKLLHTSETAWLETSAQEDDGSPCGEVTESQDLPMDEEDGNEENAQWESIDLALSDSNDTDEESRDVDLDQEGPEETDMAEEGETGSVSGMASPSESLLIPVTSSTTVSECQMDLPNTEEDSVVSPANSTSLNQKNLVEGFCLFQEDIVHDRVDSVPPQASSVQDEKVELPTTEDTAVSASQMDVGENFISWENKGTKSAYSTSTQDTELFQAENDLATQGKLEGSQDTFVSERKPLFPNPDDLTDISCDSMEEKDLSKSNSFLQQASPDAAVELPGDQEISTEPTKHHIFLNRMDLIEDISQDDIQLADSAPFQTCQGCQVQNSMSAQIEATGNQDSSLLLVQNLASAKEMFLIQGSCAPQKEEGTPLVSTAQLPGSPVHQTSHETTELVRNQKDSSTLAETTALPEPVDLAEETCISHKKKACHPVDTIPLKVNETVQIQQSTAILEEQKTRQSSEADKQFYVNSEDEKCCIKNENIGAPSGIQEVTSECKINQMSLTISEDIKSILCELIDAVSAMIVESGETCTPETSSLYGISSATLECVTPPDNDEEKTTTDQIAHTDQRGMVNEDLEQSRIFAHQEKATSQGQELCHSALHENMRSDQVNIFEKRSPQENEPASPALDALPSSSCTDWPTTSTTSLLCKSPLVDLATPRDDDSTASVLCETEVRQGSCRAYMSEGEDQLSEACVEDLSCVPGDCQIEYSSEQSDSLVGGDTREGLGDSEVVRFGDGRQSQEDSEDAQHGVSTKHLGSPEDTLAIERAQLPARAAGINKDREDESFPADGDEGSSSHSNKARGPCTRSNAVQEDMVASYISDVSPEEEIHGSNDWMYLENTERLSVLEPEVMQHNWPLVFKEGDRSLDTNNKPGPLKDYVNFSVTKKHKEKTRTFHSSERHESFTGELGLINSLNRTWRPLSDPTQNTLDMECLRFHCGVKEILRKPQPPLSSARELSSAVIAPLPLRKMPETPPLNPPPRSRSPLLITIVNPGPRHGISRWYPRRSRHSDTFEPPPLTSSQESLSKAARCKNQGQGPVASFHLNKLNYKNKLKDSRGDISVIMDEFAEFSRVMTLDDRPASNKGREPNTTSEDNPEKRVSSLPRMTASYEHLFTELWSTVHFRLKNVAQEACKKTYAFYLMETDDDPFFGRVKNLLKKAGHTETEPLLFCKANHMETERLMVIIRNEDIFPHIHKIPCLLRLKRFPSVTFAGVDSPEDILERTYQELFQGGGFVVSDDKVLEMMTIGELKEMVKTLEKLNGHGRWRWFLHYKEVKKLREDARVNSVAHVKESLLKSCQGANITEALHYHQCDSKAVLRSEHLNCLLNLQVQHISQRFAVFLTEKPSTNREALENKGILALDVNTFIATAEDIAGPFRSSSSWLLEKQQTGVYKGGAAEIAGQQAKRCPLLQE</sequence>
<evidence type="ECO:0000313" key="4">
    <source>
        <dbReference type="EMBL" id="KAH0617188.1"/>
    </source>
</evidence>
<reference evidence="4 5" key="1">
    <citation type="journal article" date="2022" name="Gigascience">
        <title>A chromosome-level genome assembly and annotation of the desert horned lizard, Phrynosoma platyrhinos, provides insight into chromosomal rearrangements among reptiles.</title>
        <authorList>
            <person name="Koochekian N."/>
            <person name="Ascanio A."/>
            <person name="Farleigh K."/>
            <person name="Card D.C."/>
            <person name="Schield D.R."/>
            <person name="Castoe T.A."/>
            <person name="Jezkova T."/>
        </authorList>
    </citation>
    <scope>NUCLEOTIDE SEQUENCE [LARGE SCALE GENOMIC DNA]</scope>
    <source>
        <strain evidence="4">NK-2021</strain>
    </source>
</reference>
<evidence type="ECO:0008006" key="6">
    <source>
        <dbReference type="Google" id="ProtNLM"/>
    </source>
</evidence>
<comment type="caution">
    <text evidence="4">The sequence shown here is derived from an EMBL/GenBank/DDBJ whole genome shotgun (WGS) entry which is preliminary data.</text>
</comment>
<protein>
    <recommendedName>
        <fullName evidence="6">Protein FAM208B</fullName>
    </recommendedName>
</protein>
<feature type="compositionally biased region" description="Polar residues" evidence="1">
    <location>
        <begin position="260"/>
        <end position="283"/>
    </location>
</feature>
<feature type="compositionally biased region" description="Basic and acidic residues" evidence="1">
    <location>
        <begin position="432"/>
        <end position="449"/>
    </location>
</feature>
<feature type="compositionally biased region" description="Basic and acidic residues" evidence="1">
    <location>
        <begin position="2065"/>
        <end position="2074"/>
    </location>
</feature>
<feature type="compositionally biased region" description="Polar residues" evidence="1">
    <location>
        <begin position="576"/>
        <end position="587"/>
    </location>
</feature>
<dbReference type="InterPro" id="IPR056243">
    <property type="entry name" value="TASOR_ab_dom"/>
</dbReference>
<name>A0ABQ7SIP3_PHRPL</name>
<feature type="region of interest" description="Disordered" evidence="1">
    <location>
        <begin position="260"/>
        <end position="495"/>
    </location>
</feature>
<evidence type="ECO:0000313" key="5">
    <source>
        <dbReference type="Proteomes" id="UP000826234"/>
    </source>
</evidence>
<evidence type="ECO:0000259" key="3">
    <source>
        <dbReference type="Pfam" id="PF24630"/>
    </source>
</evidence>
<feature type="region of interest" description="Disordered" evidence="1">
    <location>
        <begin position="813"/>
        <end position="838"/>
    </location>
</feature>
<feature type="compositionally biased region" description="Basic and acidic residues" evidence="1">
    <location>
        <begin position="467"/>
        <end position="495"/>
    </location>
</feature>
<feature type="region of interest" description="Disordered" evidence="1">
    <location>
        <begin position="1986"/>
        <end position="2009"/>
    </location>
</feature>
<feature type="compositionally biased region" description="Low complexity" evidence="1">
    <location>
        <begin position="1610"/>
        <end position="1622"/>
    </location>
</feature>
<dbReference type="Proteomes" id="UP000826234">
    <property type="component" value="Unassembled WGS sequence"/>
</dbReference>
<dbReference type="PANTHER" id="PTHR16207:SF10">
    <property type="entry name" value="PROTEIN TASOR 2"/>
    <property type="match status" value="1"/>
</dbReference>
<feature type="compositionally biased region" description="Pro residues" evidence="1">
    <location>
        <begin position="360"/>
        <end position="369"/>
    </location>
</feature>
<feature type="compositionally biased region" description="Basic residues" evidence="1">
    <location>
        <begin position="349"/>
        <end position="359"/>
    </location>
</feature>
<dbReference type="PANTHER" id="PTHR16207">
    <property type="entry name" value="SET DOMAIN-CONTAINING PROTEIN"/>
    <property type="match status" value="1"/>
</dbReference>
<evidence type="ECO:0000259" key="2">
    <source>
        <dbReference type="Pfam" id="PF23314"/>
    </source>
</evidence>
<feature type="region of interest" description="Disordered" evidence="1">
    <location>
        <begin position="1760"/>
        <end position="1797"/>
    </location>
</feature>
<dbReference type="Pfam" id="PF23314">
    <property type="entry name" value="TASOR_alpha-beta"/>
    <property type="match status" value="1"/>
</dbReference>
<dbReference type="EMBL" id="JAIPUX010005290">
    <property type="protein sequence ID" value="KAH0617188.1"/>
    <property type="molecule type" value="Genomic_DNA"/>
</dbReference>
<proteinExistence type="predicted"/>
<accession>A0ABQ7SIP3</accession>
<feature type="compositionally biased region" description="Polar residues" evidence="1">
    <location>
        <begin position="997"/>
        <end position="1006"/>
    </location>
</feature>
<feature type="region of interest" description="Disordered" evidence="1">
    <location>
        <begin position="2065"/>
        <end position="2089"/>
    </location>
</feature>
<feature type="compositionally biased region" description="Acidic residues" evidence="1">
    <location>
        <begin position="1049"/>
        <end position="1075"/>
    </location>
</feature>
<gene>
    <name evidence="4" type="ORF">JD844_029000</name>
</gene>
<feature type="domain" description="TASOR alpha/beta" evidence="2">
    <location>
        <begin position="2121"/>
        <end position="2216"/>
    </location>
</feature>
<feature type="domain" description="TASOR PIN" evidence="3">
    <location>
        <begin position="2220"/>
        <end position="2358"/>
    </location>
</feature>
<feature type="compositionally biased region" description="Polar residues" evidence="1">
    <location>
        <begin position="452"/>
        <end position="466"/>
    </location>
</feature>
<feature type="region of interest" description="Disordered" evidence="1">
    <location>
        <begin position="559"/>
        <end position="602"/>
    </location>
</feature>
<dbReference type="InterPro" id="IPR056242">
    <property type="entry name" value="PIN_TASOR"/>
</dbReference>
<feature type="region of interest" description="Disordered" evidence="1">
    <location>
        <begin position="922"/>
        <end position="1087"/>
    </location>
</feature>
<evidence type="ECO:0000256" key="1">
    <source>
        <dbReference type="SAM" id="MobiDB-lite"/>
    </source>
</evidence>
<dbReference type="Pfam" id="PF24630">
    <property type="entry name" value="PIN_TASOR"/>
    <property type="match status" value="1"/>
</dbReference>
<feature type="region of interest" description="Disordered" evidence="1">
    <location>
        <begin position="1603"/>
        <end position="1623"/>
    </location>
</feature>
<organism evidence="4 5">
    <name type="scientific">Phrynosoma platyrhinos</name>
    <name type="common">Desert horned lizard</name>
    <dbReference type="NCBI Taxonomy" id="52577"/>
    <lineage>
        <taxon>Eukaryota</taxon>
        <taxon>Metazoa</taxon>
        <taxon>Chordata</taxon>
        <taxon>Craniata</taxon>
        <taxon>Vertebrata</taxon>
        <taxon>Euteleostomi</taxon>
        <taxon>Lepidosauria</taxon>
        <taxon>Squamata</taxon>
        <taxon>Bifurcata</taxon>
        <taxon>Unidentata</taxon>
        <taxon>Episquamata</taxon>
        <taxon>Toxicofera</taxon>
        <taxon>Iguania</taxon>
        <taxon>Phrynosomatidae</taxon>
        <taxon>Phrynosomatinae</taxon>
        <taxon>Phrynosoma</taxon>
    </lineage>
</organism>
<dbReference type="InterPro" id="IPR046432">
    <property type="entry name" value="TASOR"/>
</dbReference>
<feature type="compositionally biased region" description="Polar residues" evidence="1">
    <location>
        <begin position="1077"/>
        <end position="1087"/>
    </location>
</feature>
<keyword evidence="5" id="KW-1185">Reference proteome</keyword>
<feature type="region of interest" description="Disordered" evidence="1">
    <location>
        <begin position="1722"/>
        <end position="1748"/>
    </location>
</feature>